<dbReference type="Proteomes" id="UP000318571">
    <property type="component" value="Chromosome 3"/>
</dbReference>
<comment type="caution">
    <text evidence="3">The sequence shown here is derived from an EMBL/GenBank/DDBJ whole genome shotgun (WGS) entry which is preliminary data.</text>
</comment>
<feature type="compositionally biased region" description="Low complexity" evidence="1">
    <location>
        <begin position="132"/>
        <end position="145"/>
    </location>
</feature>
<evidence type="ECO:0000256" key="2">
    <source>
        <dbReference type="SAM" id="SignalP"/>
    </source>
</evidence>
<evidence type="ECO:0000256" key="1">
    <source>
        <dbReference type="SAM" id="MobiDB-lite"/>
    </source>
</evidence>
<protein>
    <submittedName>
        <fullName evidence="3">Uncharacterized protein</fullName>
    </submittedName>
</protein>
<feature type="signal peptide" evidence="2">
    <location>
        <begin position="1"/>
        <end position="29"/>
    </location>
</feature>
<keyword evidence="2" id="KW-0732">Signal</keyword>
<feature type="region of interest" description="Disordered" evidence="1">
    <location>
        <begin position="122"/>
        <end position="152"/>
    </location>
</feature>
<organism evidence="3 4">
    <name type="scientific">Tigriopus californicus</name>
    <name type="common">Marine copepod</name>
    <dbReference type="NCBI Taxonomy" id="6832"/>
    <lineage>
        <taxon>Eukaryota</taxon>
        <taxon>Metazoa</taxon>
        <taxon>Ecdysozoa</taxon>
        <taxon>Arthropoda</taxon>
        <taxon>Crustacea</taxon>
        <taxon>Multicrustacea</taxon>
        <taxon>Hexanauplia</taxon>
        <taxon>Copepoda</taxon>
        <taxon>Harpacticoida</taxon>
        <taxon>Harpacticidae</taxon>
        <taxon>Tigriopus</taxon>
    </lineage>
</organism>
<evidence type="ECO:0000313" key="3">
    <source>
        <dbReference type="EMBL" id="TRY73681.1"/>
    </source>
</evidence>
<accession>A0A553P7M2</accession>
<reference evidence="3 4" key="1">
    <citation type="journal article" date="2018" name="Nat. Ecol. Evol.">
        <title>Genomic signatures of mitonuclear coevolution across populations of Tigriopus californicus.</title>
        <authorList>
            <person name="Barreto F.S."/>
            <person name="Watson E.T."/>
            <person name="Lima T.G."/>
            <person name="Willett C.S."/>
            <person name="Edmands S."/>
            <person name="Li W."/>
            <person name="Burton R.S."/>
        </authorList>
    </citation>
    <scope>NUCLEOTIDE SEQUENCE [LARGE SCALE GENOMIC DNA]</scope>
    <source>
        <strain evidence="3 4">San Diego</strain>
    </source>
</reference>
<sequence length="274" mass="31188">MWTYDGNTCSTLVVISIALGLISSVPAHGQEEGTYQDAIEDRFSDLNPNLVESMLDRFLYNAMNNNNGMNGMSKTMAGNEWSMGQRRKKELTPRDEVGGVLYEAMNDFPEEASLPSAFRLKKRQSQTANLRGQSSSSSSGDSSGGRLRKTRSDAFRLKRVSDAFRLKRGSDAFRLKKRVGPSDAFRLKRGNDSFRLKRQMESDTPQVLMALNEIIPEDYEDEQLSLFIDELAKRDYNPSYRLKRDLSNAYRLRKRSPHMKAVEANVKMTPSYRL</sequence>
<proteinExistence type="predicted"/>
<gene>
    <name evidence="3" type="ORF">TCAL_10168</name>
</gene>
<feature type="chain" id="PRO_5021816452" evidence="2">
    <location>
        <begin position="30"/>
        <end position="274"/>
    </location>
</feature>
<keyword evidence="4" id="KW-1185">Reference proteome</keyword>
<name>A0A553P7M2_TIGCA</name>
<dbReference type="EMBL" id="VCGU01000007">
    <property type="protein sequence ID" value="TRY73681.1"/>
    <property type="molecule type" value="Genomic_DNA"/>
</dbReference>
<dbReference type="AlphaFoldDB" id="A0A553P7M2"/>
<evidence type="ECO:0000313" key="4">
    <source>
        <dbReference type="Proteomes" id="UP000318571"/>
    </source>
</evidence>